<evidence type="ECO:0000256" key="3">
    <source>
        <dbReference type="ARBA" id="ARBA00012356"/>
    </source>
</evidence>
<dbReference type="InterPro" id="IPR000794">
    <property type="entry name" value="Beta-ketoacyl_synthase"/>
</dbReference>
<dbReference type="CDD" id="cd00834">
    <property type="entry name" value="KAS_I_II"/>
    <property type="match status" value="1"/>
</dbReference>
<keyword evidence="7" id="KW-0276">Fatty acid metabolism</keyword>
<feature type="active site" description="For beta-ketoacyl synthase activity" evidence="12">
    <location>
        <position position="165"/>
    </location>
</feature>
<organism evidence="15 16">
    <name type="scientific">Aureitalea marina</name>
    <dbReference type="NCBI Taxonomy" id="930804"/>
    <lineage>
        <taxon>Bacteria</taxon>
        <taxon>Pseudomonadati</taxon>
        <taxon>Bacteroidota</taxon>
        <taxon>Flavobacteriia</taxon>
        <taxon>Flavobacteriales</taxon>
        <taxon>Flavobacteriaceae</taxon>
        <taxon>Aureitalea</taxon>
    </lineage>
</organism>
<sequence>MELKRVVVTGLGALTPIGNNIEAYWEGLKNGKSGSAPITYYDTEKFKTKFACEIKNYDPNDHFHRKESRKLDRFAQYALISSDEAIVDAKMNLDELDKFRIGVIWGAGIGGLQTFQDEVINFAEGDGTPRFNPFFIPKMIADIAPGHISIKHGFMGPNYTTVSACASSANAMIDALNYIRLGHCDIIVTGGSEAAVTIAGMGGFNAMHALSTRNESPETASRPFDATRDGFVLGEGAGALILEEYEHAKKRGAKIYCEVMGGGMSSDAHHMTAPHPEGIGVERVMINTLNDAGMKPEDVDHINTHGTSTPLGDVAELKAIKAVFGDHSPNININSTKSMTGHLLGAAGAIEAIASILAMQTGVVPPTINHTTVDENIDPSFNLTLNKAQEREVRVAMSNTFGFGGHNACLLFKKIDD</sequence>
<evidence type="ECO:0000256" key="5">
    <source>
        <dbReference type="ARBA" id="ARBA00022516"/>
    </source>
</evidence>
<dbReference type="PANTHER" id="PTHR11712">
    <property type="entry name" value="POLYKETIDE SYNTHASE-RELATED"/>
    <property type="match status" value="1"/>
</dbReference>
<keyword evidence="9 11" id="KW-0275">Fatty acid biosynthesis</keyword>
<dbReference type="OrthoDB" id="9808669at2"/>
<evidence type="ECO:0000256" key="9">
    <source>
        <dbReference type="ARBA" id="ARBA00023160"/>
    </source>
</evidence>
<dbReference type="EMBL" id="MQUB01000001">
    <property type="protein sequence ID" value="PQB05354.1"/>
    <property type="molecule type" value="Genomic_DNA"/>
</dbReference>
<keyword evidence="8" id="KW-0443">Lipid metabolism</keyword>
<comment type="catalytic activity">
    <reaction evidence="11">
        <text>a fatty acyl-[ACP] + malonyl-[ACP] + H(+) = a 3-oxoacyl-[ACP] + holo-[ACP] + CO2</text>
        <dbReference type="Rhea" id="RHEA:22836"/>
        <dbReference type="Rhea" id="RHEA-COMP:9623"/>
        <dbReference type="Rhea" id="RHEA-COMP:9685"/>
        <dbReference type="Rhea" id="RHEA-COMP:9916"/>
        <dbReference type="Rhea" id="RHEA-COMP:14125"/>
        <dbReference type="ChEBI" id="CHEBI:15378"/>
        <dbReference type="ChEBI" id="CHEBI:16526"/>
        <dbReference type="ChEBI" id="CHEBI:64479"/>
        <dbReference type="ChEBI" id="CHEBI:78449"/>
        <dbReference type="ChEBI" id="CHEBI:78776"/>
        <dbReference type="ChEBI" id="CHEBI:138651"/>
    </reaction>
</comment>
<evidence type="ECO:0000256" key="13">
    <source>
        <dbReference type="RuleBase" id="RU003694"/>
    </source>
</evidence>
<dbReference type="Pfam" id="PF02801">
    <property type="entry name" value="Ketoacyl-synt_C"/>
    <property type="match status" value="1"/>
</dbReference>
<evidence type="ECO:0000256" key="10">
    <source>
        <dbReference type="ARBA" id="ARBA00023315"/>
    </source>
</evidence>
<comment type="function">
    <text evidence="11">Involved in the type II fatty acid elongation cycle. Catalyzes the elongation of a wide range of acyl-ACP by the addition of two carbons from malonyl-ACP to an acyl acceptor. Can efficiently catalyze the conversion of palmitoleoyl-ACP (cis-hexadec-9-enoyl-ACP) to cis-vaccenoyl-ACP (cis-octadec-11-enoyl-ACP), an essential step in the thermal regulation of fatty acid composition.</text>
</comment>
<evidence type="ECO:0000256" key="11">
    <source>
        <dbReference type="PIRNR" id="PIRNR000447"/>
    </source>
</evidence>
<dbReference type="Proteomes" id="UP000239800">
    <property type="component" value="Unassembled WGS sequence"/>
</dbReference>
<comment type="caution">
    <text evidence="15">The sequence shown here is derived from an EMBL/GenBank/DDBJ whole genome shotgun (WGS) entry which is preliminary data.</text>
</comment>
<dbReference type="UniPathway" id="UPA00094"/>
<evidence type="ECO:0000313" key="15">
    <source>
        <dbReference type="EMBL" id="PQB05354.1"/>
    </source>
</evidence>
<evidence type="ECO:0000256" key="2">
    <source>
        <dbReference type="ARBA" id="ARBA00008467"/>
    </source>
</evidence>
<keyword evidence="6 11" id="KW-0808">Transferase</keyword>
<dbReference type="InterPro" id="IPR014030">
    <property type="entry name" value="Ketoacyl_synth_N"/>
</dbReference>
<dbReference type="InterPro" id="IPR017568">
    <property type="entry name" value="3-oxoacyl-ACP_synth-2"/>
</dbReference>
<evidence type="ECO:0000256" key="8">
    <source>
        <dbReference type="ARBA" id="ARBA00023098"/>
    </source>
</evidence>
<dbReference type="PROSITE" id="PS52004">
    <property type="entry name" value="KS3_2"/>
    <property type="match status" value="1"/>
</dbReference>
<dbReference type="GO" id="GO:0005829">
    <property type="term" value="C:cytosol"/>
    <property type="evidence" value="ECO:0007669"/>
    <property type="project" value="TreeGrafter"/>
</dbReference>
<evidence type="ECO:0000259" key="14">
    <source>
        <dbReference type="PROSITE" id="PS52004"/>
    </source>
</evidence>
<proteinExistence type="inferred from homology"/>
<comment type="similarity">
    <text evidence="2 11 13">Belongs to the thiolase-like superfamily. Beta-ketoacyl-ACP synthases family.</text>
</comment>
<dbReference type="GO" id="GO:0004315">
    <property type="term" value="F:3-oxoacyl-[acyl-carrier-protein] synthase activity"/>
    <property type="evidence" value="ECO:0007669"/>
    <property type="project" value="UniProtKB-UniRule"/>
</dbReference>
<keyword evidence="5 11" id="KW-0444">Lipid biosynthesis</keyword>
<dbReference type="InterPro" id="IPR016039">
    <property type="entry name" value="Thiolase-like"/>
</dbReference>
<dbReference type="GO" id="GO:0030497">
    <property type="term" value="P:fatty acid elongation"/>
    <property type="evidence" value="ECO:0007669"/>
    <property type="project" value="UniProtKB-ARBA"/>
</dbReference>
<dbReference type="AlphaFoldDB" id="A0A2S7KRU7"/>
<dbReference type="EC" id="2.3.1.179" evidence="3 11"/>
<name>A0A2S7KRU7_9FLAO</name>
<evidence type="ECO:0000256" key="1">
    <source>
        <dbReference type="ARBA" id="ARBA00005194"/>
    </source>
</evidence>
<comment type="catalytic activity">
    <reaction evidence="11">
        <text>(9Z)-hexadecenoyl-[ACP] + malonyl-[ACP] + H(+) = 3-oxo-(11Z)-octadecenoyl-[ACP] + holo-[ACP] + CO2</text>
        <dbReference type="Rhea" id="RHEA:55040"/>
        <dbReference type="Rhea" id="RHEA-COMP:9623"/>
        <dbReference type="Rhea" id="RHEA-COMP:9685"/>
        <dbReference type="Rhea" id="RHEA-COMP:10800"/>
        <dbReference type="Rhea" id="RHEA-COMP:14074"/>
        <dbReference type="ChEBI" id="CHEBI:15378"/>
        <dbReference type="ChEBI" id="CHEBI:16526"/>
        <dbReference type="ChEBI" id="CHEBI:64479"/>
        <dbReference type="ChEBI" id="CHEBI:78449"/>
        <dbReference type="ChEBI" id="CHEBI:83989"/>
        <dbReference type="ChEBI" id="CHEBI:138538"/>
        <dbReference type="EC" id="2.3.1.179"/>
    </reaction>
</comment>
<evidence type="ECO:0000256" key="12">
    <source>
        <dbReference type="PIRSR" id="PIRSR000447-1"/>
    </source>
</evidence>
<gene>
    <name evidence="15" type="ORF">BST85_11000</name>
</gene>
<dbReference type="PIRSF" id="PIRSF000447">
    <property type="entry name" value="KAS_II"/>
    <property type="match status" value="1"/>
</dbReference>
<evidence type="ECO:0000313" key="16">
    <source>
        <dbReference type="Proteomes" id="UP000239800"/>
    </source>
</evidence>
<dbReference type="InterPro" id="IPR014031">
    <property type="entry name" value="Ketoacyl_synth_C"/>
</dbReference>
<dbReference type="InterPro" id="IPR018201">
    <property type="entry name" value="Ketoacyl_synth_AS"/>
</dbReference>
<dbReference type="SMART" id="SM00825">
    <property type="entry name" value="PKS_KS"/>
    <property type="match status" value="1"/>
</dbReference>
<evidence type="ECO:0000256" key="7">
    <source>
        <dbReference type="ARBA" id="ARBA00022832"/>
    </source>
</evidence>
<keyword evidence="16" id="KW-1185">Reference proteome</keyword>
<accession>A0A2S7KRU7</accession>
<dbReference type="SUPFAM" id="SSF53901">
    <property type="entry name" value="Thiolase-like"/>
    <property type="match status" value="2"/>
</dbReference>
<dbReference type="InterPro" id="IPR020841">
    <property type="entry name" value="PKS_Beta-ketoAc_synthase_dom"/>
</dbReference>
<evidence type="ECO:0000256" key="4">
    <source>
        <dbReference type="ARBA" id="ARBA00014657"/>
    </source>
</evidence>
<dbReference type="FunFam" id="3.40.47.10:FF:000018">
    <property type="entry name" value="3-oxoacyl-[acyl-carrier-protein] synthase 2"/>
    <property type="match status" value="1"/>
</dbReference>
<comment type="pathway">
    <text evidence="1 11">Lipid metabolism; fatty acid biosynthesis.</text>
</comment>
<protein>
    <recommendedName>
        <fullName evidence="4 11">3-oxoacyl-[acyl-carrier-protein] synthase 2</fullName>
        <ecNumber evidence="3 11">2.3.1.179</ecNumber>
    </recommendedName>
</protein>
<dbReference type="RefSeq" id="WP_104813293.1">
    <property type="nucleotide sequence ID" value="NZ_MQUB01000001.1"/>
</dbReference>
<feature type="domain" description="Ketosynthase family 3 (KS3)" evidence="14">
    <location>
        <begin position="3"/>
        <end position="414"/>
    </location>
</feature>
<reference evidence="15 16" key="1">
    <citation type="submission" date="2016-11" db="EMBL/GenBank/DDBJ databases">
        <title>Trade-off between light-utilization and light-protection in marine flavobacteria.</title>
        <authorList>
            <person name="Kumagai Y."/>
        </authorList>
    </citation>
    <scope>NUCLEOTIDE SEQUENCE [LARGE SCALE GENOMIC DNA]</scope>
    <source>
        <strain evidence="15 16">NBRC 107741</strain>
    </source>
</reference>
<dbReference type="PROSITE" id="PS00606">
    <property type="entry name" value="KS3_1"/>
    <property type="match status" value="1"/>
</dbReference>
<keyword evidence="10 11" id="KW-0012">Acyltransferase</keyword>
<dbReference type="Gene3D" id="3.40.47.10">
    <property type="match status" value="1"/>
</dbReference>
<dbReference type="Pfam" id="PF00109">
    <property type="entry name" value="ketoacyl-synt"/>
    <property type="match status" value="1"/>
</dbReference>
<dbReference type="PANTHER" id="PTHR11712:SF336">
    <property type="entry name" value="3-OXOACYL-[ACYL-CARRIER-PROTEIN] SYNTHASE, MITOCHONDRIAL"/>
    <property type="match status" value="1"/>
</dbReference>
<dbReference type="FunFam" id="3.40.47.10:FF:000029">
    <property type="entry name" value="3-oxoacyl-[acyl-carrier-protein] synthase 1"/>
    <property type="match status" value="1"/>
</dbReference>
<dbReference type="NCBIfam" id="NF005589">
    <property type="entry name" value="PRK07314.1"/>
    <property type="match status" value="1"/>
</dbReference>
<evidence type="ECO:0000256" key="6">
    <source>
        <dbReference type="ARBA" id="ARBA00022679"/>
    </source>
</evidence>
<dbReference type="NCBIfam" id="TIGR03150">
    <property type="entry name" value="fabF"/>
    <property type="match status" value="1"/>
</dbReference>